<sequence>MSVNFYSTALKPLEDRSKFAVATVVRSPGGSRVRTGAKMLIFPDGSIKNTVGGGAFEARVVEVAREILEKGKSRVVTCELDPGAAPCSIDIAAVSTEKTADIFIEV</sequence>
<feature type="non-terminal residue" evidence="2">
    <location>
        <position position="106"/>
    </location>
</feature>
<dbReference type="Pfam" id="PF02625">
    <property type="entry name" value="XdhC_CoxI"/>
    <property type="match status" value="1"/>
</dbReference>
<dbReference type="AlphaFoldDB" id="A0A6V8P9X7"/>
<dbReference type="InterPro" id="IPR003777">
    <property type="entry name" value="XdhC_CoxI"/>
</dbReference>
<protein>
    <submittedName>
        <fullName evidence="2">Xanthine dehydrogenase accessory factor</fullName>
    </submittedName>
</protein>
<feature type="domain" description="XdhC- CoxI" evidence="1">
    <location>
        <begin position="14"/>
        <end position="77"/>
    </location>
</feature>
<evidence type="ECO:0000313" key="3">
    <source>
        <dbReference type="Proteomes" id="UP000591948"/>
    </source>
</evidence>
<proteinExistence type="predicted"/>
<accession>A0A6V8P9X7</accession>
<keyword evidence="3" id="KW-1185">Reference proteome</keyword>
<dbReference type="RefSeq" id="WP_176234203.1">
    <property type="nucleotide sequence ID" value="NZ_BLRY01000622.1"/>
</dbReference>
<dbReference type="PANTHER" id="PTHR30388:SF6">
    <property type="entry name" value="XANTHINE DEHYDROGENASE SUBUNIT A-RELATED"/>
    <property type="match status" value="1"/>
</dbReference>
<reference evidence="2 3" key="1">
    <citation type="journal article" date="2020" name="Front. Microbiol.">
        <title>Single-cell genomics of novel Actinobacteria with the Wood-Ljungdahl pathway discovered in a serpentinizing system.</title>
        <authorList>
            <person name="Merino N."/>
            <person name="Kawai M."/>
            <person name="Boyd E.S."/>
            <person name="Colman D.R."/>
            <person name="McGlynn S.E."/>
            <person name="Nealson K.H."/>
            <person name="Kurokawa K."/>
            <person name="Hongoh Y."/>
        </authorList>
    </citation>
    <scope>NUCLEOTIDE SEQUENCE [LARGE SCALE GENOMIC DNA]</scope>
    <source>
        <strain evidence="2 3">S33</strain>
    </source>
</reference>
<dbReference type="InterPro" id="IPR052698">
    <property type="entry name" value="MoCofactor_Util/Proc"/>
</dbReference>
<dbReference type="Proteomes" id="UP000591948">
    <property type="component" value="Unassembled WGS sequence"/>
</dbReference>
<comment type="caution">
    <text evidence="2">The sequence shown here is derived from an EMBL/GenBank/DDBJ whole genome shotgun (WGS) entry which is preliminary data.</text>
</comment>
<evidence type="ECO:0000259" key="1">
    <source>
        <dbReference type="Pfam" id="PF02625"/>
    </source>
</evidence>
<dbReference type="PANTHER" id="PTHR30388">
    <property type="entry name" value="ALDEHYDE OXIDOREDUCTASE MOLYBDENUM COFACTOR ASSEMBLY PROTEIN"/>
    <property type="match status" value="1"/>
</dbReference>
<organism evidence="2 3">
    <name type="scientific">Candidatus Hakubella thermalkaliphila</name>
    <dbReference type="NCBI Taxonomy" id="2754717"/>
    <lineage>
        <taxon>Bacteria</taxon>
        <taxon>Bacillati</taxon>
        <taxon>Actinomycetota</taxon>
        <taxon>Actinomycetota incertae sedis</taxon>
        <taxon>Candidatus Hakubellales</taxon>
        <taxon>Candidatus Hakubellaceae</taxon>
        <taxon>Candidatus Hakubella</taxon>
    </lineage>
</organism>
<dbReference type="EMBL" id="BLRY01000622">
    <property type="protein sequence ID" value="GFP29077.1"/>
    <property type="molecule type" value="Genomic_DNA"/>
</dbReference>
<evidence type="ECO:0000313" key="2">
    <source>
        <dbReference type="EMBL" id="GFP29077.1"/>
    </source>
</evidence>
<name>A0A6V8P9X7_9ACTN</name>
<gene>
    <name evidence="2" type="ORF">HKBW3S33_02493</name>
</gene>